<dbReference type="EMBL" id="HG001898">
    <property type="protein sequence ID" value="CDF38129.1"/>
    <property type="molecule type" value="Genomic_DNA"/>
</dbReference>
<dbReference type="RefSeq" id="XP_005717998.1">
    <property type="nucleotide sequence ID" value="XM_005717941.1"/>
</dbReference>
<proteinExistence type="predicted"/>
<feature type="transmembrane region" description="Helical" evidence="1">
    <location>
        <begin position="70"/>
        <end position="90"/>
    </location>
</feature>
<dbReference type="AlphaFoldDB" id="R7QJ58"/>
<feature type="transmembrane region" description="Helical" evidence="1">
    <location>
        <begin position="41"/>
        <end position="64"/>
    </location>
</feature>
<keyword evidence="1" id="KW-0472">Membrane</keyword>
<dbReference type="Proteomes" id="UP000012073">
    <property type="component" value="Unassembled WGS sequence"/>
</dbReference>
<evidence type="ECO:0000313" key="2">
    <source>
        <dbReference type="EMBL" id="CDF38129.1"/>
    </source>
</evidence>
<dbReference type="KEGG" id="ccp:CHC_T00006311001"/>
<name>R7QJ58_CHOCR</name>
<evidence type="ECO:0000256" key="1">
    <source>
        <dbReference type="SAM" id="Phobius"/>
    </source>
</evidence>
<reference evidence="3" key="1">
    <citation type="journal article" date="2013" name="Proc. Natl. Acad. Sci. U.S.A.">
        <title>Genome structure and metabolic features in the red seaweed Chondrus crispus shed light on evolution of the Archaeplastida.</title>
        <authorList>
            <person name="Collen J."/>
            <person name="Porcel B."/>
            <person name="Carre W."/>
            <person name="Ball S.G."/>
            <person name="Chaparro C."/>
            <person name="Tonon T."/>
            <person name="Barbeyron T."/>
            <person name="Michel G."/>
            <person name="Noel B."/>
            <person name="Valentin K."/>
            <person name="Elias M."/>
            <person name="Artiguenave F."/>
            <person name="Arun A."/>
            <person name="Aury J.M."/>
            <person name="Barbosa-Neto J.F."/>
            <person name="Bothwell J.H."/>
            <person name="Bouget F.Y."/>
            <person name="Brillet L."/>
            <person name="Cabello-Hurtado F."/>
            <person name="Capella-Gutierrez S."/>
            <person name="Charrier B."/>
            <person name="Cladiere L."/>
            <person name="Cock J.M."/>
            <person name="Coelho S.M."/>
            <person name="Colleoni C."/>
            <person name="Czjzek M."/>
            <person name="Da Silva C."/>
            <person name="Delage L."/>
            <person name="Denoeud F."/>
            <person name="Deschamps P."/>
            <person name="Dittami S.M."/>
            <person name="Gabaldon T."/>
            <person name="Gachon C.M."/>
            <person name="Groisillier A."/>
            <person name="Herve C."/>
            <person name="Jabbari K."/>
            <person name="Katinka M."/>
            <person name="Kloareg B."/>
            <person name="Kowalczyk N."/>
            <person name="Labadie K."/>
            <person name="Leblanc C."/>
            <person name="Lopez P.J."/>
            <person name="McLachlan D.H."/>
            <person name="Meslet-Cladiere L."/>
            <person name="Moustafa A."/>
            <person name="Nehr Z."/>
            <person name="Nyvall Collen P."/>
            <person name="Panaud O."/>
            <person name="Partensky F."/>
            <person name="Poulain J."/>
            <person name="Rensing S.A."/>
            <person name="Rousvoal S."/>
            <person name="Samson G."/>
            <person name="Symeonidi A."/>
            <person name="Weissenbach J."/>
            <person name="Zambounis A."/>
            <person name="Wincker P."/>
            <person name="Boyen C."/>
        </authorList>
    </citation>
    <scope>NUCLEOTIDE SEQUENCE [LARGE SCALE GENOMIC DNA]</scope>
    <source>
        <strain evidence="3">cv. Stackhouse</strain>
    </source>
</reference>
<organism evidence="2 3">
    <name type="scientific">Chondrus crispus</name>
    <name type="common">Carrageen Irish moss</name>
    <name type="synonym">Polymorpha crispa</name>
    <dbReference type="NCBI Taxonomy" id="2769"/>
    <lineage>
        <taxon>Eukaryota</taxon>
        <taxon>Rhodophyta</taxon>
        <taxon>Florideophyceae</taxon>
        <taxon>Rhodymeniophycidae</taxon>
        <taxon>Gigartinales</taxon>
        <taxon>Gigartinaceae</taxon>
        <taxon>Chondrus</taxon>
    </lineage>
</organism>
<keyword evidence="3" id="KW-1185">Reference proteome</keyword>
<keyword evidence="1" id="KW-0812">Transmembrane</keyword>
<dbReference type="GeneID" id="17325709"/>
<keyword evidence="1" id="KW-1133">Transmembrane helix</keyword>
<evidence type="ECO:0000313" key="3">
    <source>
        <dbReference type="Proteomes" id="UP000012073"/>
    </source>
</evidence>
<accession>R7QJ58</accession>
<gene>
    <name evidence="2" type="ORF">CHC_T00006311001</name>
</gene>
<sequence length="162" mass="17984">MTATYLMEAGYEFDSVVGQRVRFVYMIYLQRRMKVRRTKSYLDLLPAPFFGGPFPAALSPLSFFCHLSCFSVSVIGLPSMLSVGFGYQLVYKGPLSGRRRIFWPERCPGPTGFLRCPHTSRATSSSERPVVGHVPARICAIFSSSEREDNARAGMVGGTVGR</sequence>
<protein>
    <submittedName>
        <fullName evidence="2">Uncharacterized protein</fullName>
    </submittedName>
</protein>
<dbReference type="Gramene" id="CDF38129">
    <property type="protein sequence ID" value="CDF38129"/>
    <property type="gene ID" value="CHC_T00006311001"/>
</dbReference>